<dbReference type="Gene3D" id="4.10.1080.10">
    <property type="entry name" value="TSP type-3 repeat"/>
    <property type="match status" value="1"/>
</dbReference>
<keyword evidence="2" id="KW-0732">Signal</keyword>
<dbReference type="InterPro" id="IPR028974">
    <property type="entry name" value="TSP_type-3_rpt"/>
</dbReference>
<sequence>MRKLLFIFCLSLLFTSCNDGDIITVNFDFDDTFTHCGELVFYKTKNDPAESLSLKVNGYTFDEIIQTSINTTNPLLVTLVNPTIPVITINSTNTFNYRTYSSLPSSPFCNDIPPADLNITRDSAATSGSAFITTTLTEDDNDGIPAADEDENLDGDNNPATNPTDTDGDGLPNYLDADDDGDNVLTKNEDSNTDGDNNPFTNPRNTDGDSLPDYLDADDDGDGVLTRDEENISVDQNPTNDVTTVGAGPDFLNPLVSTTVPATAYRVNTINQVFVIEIEFQNVQFPNITQQILDFGTLTETRTRSVTPTF</sequence>
<reference evidence="3 4" key="1">
    <citation type="journal article" date="2014" name="Int. J. Syst. Evol. Microbiol.">
        <title>Complete genome sequence of Corynebacterium casei LMG S-19264T (=DSM 44701T), isolated from a smear-ripened cheese.</title>
        <authorList>
            <consortium name="US DOE Joint Genome Institute (JGI-PGF)"/>
            <person name="Walter F."/>
            <person name="Albersmeier A."/>
            <person name="Kalinowski J."/>
            <person name="Ruckert C."/>
        </authorList>
    </citation>
    <scope>NUCLEOTIDE SEQUENCE [LARGE SCALE GENOMIC DNA]</scope>
    <source>
        <strain evidence="3 4">CGMCC 1.15295</strain>
    </source>
</reference>
<dbReference type="GO" id="GO:0005509">
    <property type="term" value="F:calcium ion binding"/>
    <property type="evidence" value="ECO:0007669"/>
    <property type="project" value="InterPro"/>
</dbReference>
<feature type="compositionally biased region" description="Acidic residues" evidence="1">
    <location>
        <begin position="137"/>
        <end position="154"/>
    </location>
</feature>
<evidence type="ECO:0008006" key="5">
    <source>
        <dbReference type="Google" id="ProtNLM"/>
    </source>
</evidence>
<dbReference type="Proteomes" id="UP000598120">
    <property type="component" value="Unassembled WGS sequence"/>
</dbReference>
<evidence type="ECO:0000313" key="3">
    <source>
        <dbReference type="EMBL" id="GFZ75850.1"/>
    </source>
</evidence>
<dbReference type="PROSITE" id="PS51257">
    <property type="entry name" value="PROKAR_LIPOPROTEIN"/>
    <property type="match status" value="1"/>
</dbReference>
<proteinExistence type="predicted"/>
<evidence type="ECO:0000313" key="4">
    <source>
        <dbReference type="Proteomes" id="UP000598120"/>
    </source>
</evidence>
<protein>
    <recommendedName>
        <fullName evidence="5">Thrombospondin type 3 repeat-containing protein</fullName>
    </recommendedName>
</protein>
<keyword evidence="4" id="KW-1185">Reference proteome</keyword>
<dbReference type="EMBL" id="BMIC01000001">
    <property type="protein sequence ID" value="GFZ75850.1"/>
    <property type="molecule type" value="Genomic_DNA"/>
</dbReference>
<evidence type="ECO:0000256" key="1">
    <source>
        <dbReference type="SAM" id="MobiDB-lite"/>
    </source>
</evidence>
<comment type="caution">
    <text evidence="3">The sequence shown here is derived from an EMBL/GenBank/DDBJ whole genome shotgun (WGS) entry which is preliminary data.</text>
</comment>
<dbReference type="AlphaFoldDB" id="A0A8J2XEJ5"/>
<name>A0A8J2XEJ5_9FLAO</name>
<gene>
    <name evidence="3" type="ORF">GCM10011531_00380</name>
</gene>
<feature type="region of interest" description="Disordered" evidence="1">
    <location>
        <begin position="134"/>
        <end position="221"/>
    </location>
</feature>
<feature type="chain" id="PRO_5035181294" description="Thrombospondin type 3 repeat-containing protein" evidence="2">
    <location>
        <begin position="20"/>
        <end position="310"/>
    </location>
</feature>
<feature type="signal peptide" evidence="2">
    <location>
        <begin position="1"/>
        <end position="19"/>
    </location>
</feature>
<evidence type="ECO:0000256" key="2">
    <source>
        <dbReference type="SAM" id="SignalP"/>
    </source>
</evidence>
<dbReference type="RefSeq" id="WP_188604323.1">
    <property type="nucleotide sequence ID" value="NZ_BMIC01000001.1"/>
</dbReference>
<organism evidence="3 4">
    <name type="scientific">Aquaticitalea lipolytica</name>
    <dbReference type="NCBI Taxonomy" id="1247562"/>
    <lineage>
        <taxon>Bacteria</taxon>
        <taxon>Pseudomonadati</taxon>
        <taxon>Bacteroidota</taxon>
        <taxon>Flavobacteriia</taxon>
        <taxon>Flavobacteriales</taxon>
        <taxon>Flavobacteriaceae</taxon>
        <taxon>Aquaticitalea</taxon>
    </lineage>
</organism>
<feature type="compositionally biased region" description="Polar residues" evidence="1">
    <location>
        <begin position="194"/>
        <end position="205"/>
    </location>
</feature>
<accession>A0A8J2XEJ5</accession>